<dbReference type="InterPro" id="IPR038695">
    <property type="entry name" value="Saro_0823-like_sf"/>
</dbReference>
<proteinExistence type="predicted"/>
<evidence type="ECO:0000313" key="2">
    <source>
        <dbReference type="Proteomes" id="UP000179233"/>
    </source>
</evidence>
<dbReference type="InterPro" id="IPR003795">
    <property type="entry name" value="DUF192"/>
</dbReference>
<sequence>MRGTKLFILLLFIVIIIAGVIRFGKFERIVPVEMGRLRIGENVVAVEMAKTPEEWSQGLSGRESLLEEEGMLFVSDESVRRTFWMKGMRFPLDMLFINQGKVVDIAHKVPAPGEGEDGTETRVSTWLPATWVLEVNSGWAERHGVKLGDPVVLEGE</sequence>
<evidence type="ECO:0008006" key="3">
    <source>
        <dbReference type="Google" id="ProtNLM"/>
    </source>
</evidence>
<evidence type="ECO:0000313" key="1">
    <source>
        <dbReference type="EMBL" id="OGY17753.1"/>
    </source>
</evidence>
<dbReference type="EMBL" id="MHCJ01000006">
    <property type="protein sequence ID" value="OGY17753.1"/>
    <property type="molecule type" value="Genomic_DNA"/>
</dbReference>
<dbReference type="Gene3D" id="2.60.120.1140">
    <property type="entry name" value="Protein of unknown function DUF192"/>
    <property type="match status" value="1"/>
</dbReference>
<dbReference type="Pfam" id="PF02643">
    <property type="entry name" value="DUF192"/>
    <property type="match status" value="1"/>
</dbReference>
<dbReference type="Proteomes" id="UP000179233">
    <property type="component" value="Unassembled WGS sequence"/>
</dbReference>
<dbReference type="PANTHER" id="PTHR37953">
    <property type="entry name" value="UPF0127 PROTEIN MJ1496"/>
    <property type="match status" value="1"/>
</dbReference>
<name>A0A1G1VQU4_9BACT</name>
<gene>
    <name evidence="1" type="ORF">A2786_00295</name>
</gene>
<dbReference type="PANTHER" id="PTHR37953:SF1">
    <property type="entry name" value="UPF0127 PROTEIN MJ1496"/>
    <property type="match status" value="1"/>
</dbReference>
<dbReference type="AlphaFoldDB" id="A0A1G1VQU4"/>
<reference evidence="1 2" key="1">
    <citation type="journal article" date="2016" name="Nat. Commun.">
        <title>Thousands of microbial genomes shed light on interconnected biogeochemical processes in an aquifer system.</title>
        <authorList>
            <person name="Anantharaman K."/>
            <person name="Brown C.T."/>
            <person name="Hug L.A."/>
            <person name="Sharon I."/>
            <person name="Castelle C.J."/>
            <person name="Probst A.J."/>
            <person name="Thomas B.C."/>
            <person name="Singh A."/>
            <person name="Wilkins M.J."/>
            <person name="Karaoz U."/>
            <person name="Brodie E.L."/>
            <person name="Williams K.H."/>
            <person name="Hubbard S.S."/>
            <person name="Banfield J.F."/>
        </authorList>
    </citation>
    <scope>NUCLEOTIDE SEQUENCE [LARGE SCALE GENOMIC DNA]</scope>
</reference>
<comment type="caution">
    <text evidence="1">The sequence shown here is derived from an EMBL/GenBank/DDBJ whole genome shotgun (WGS) entry which is preliminary data.</text>
</comment>
<protein>
    <recommendedName>
        <fullName evidence="3">DUF192 domain-containing protein</fullName>
    </recommendedName>
</protein>
<accession>A0A1G1VQU4</accession>
<organism evidence="1 2">
    <name type="scientific">Candidatus Chisholmbacteria bacterium RIFCSPHIGHO2_01_FULL_52_32</name>
    <dbReference type="NCBI Taxonomy" id="1797591"/>
    <lineage>
        <taxon>Bacteria</taxon>
        <taxon>Candidatus Chisholmiibacteriota</taxon>
    </lineage>
</organism>